<keyword evidence="3" id="KW-1185">Reference proteome</keyword>
<evidence type="ECO:0000313" key="2">
    <source>
        <dbReference type="EMBL" id="ELY65336.1"/>
    </source>
</evidence>
<name>L9XV77_9EURY</name>
<feature type="compositionally biased region" description="Acidic residues" evidence="1">
    <location>
        <begin position="134"/>
        <end position="160"/>
    </location>
</feature>
<protein>
    <submittedName>
        <fullName evidence="2">Uncharacterized protein</fullName>
    </submittedName>
</protein>
<gene>
    <name evidence="2" type="ORF">C492_03446</name>
</gene>
<dbReference type="STRING" id="1227498.C492_03446"/>
<dbReference type="Proteomes" id="UP000011531">
    <property type="component" value="Unassembled WGS sequence"/>
</dbReference>
<dbReference type="RefSeq" id="WP_008420465.1">
    <property type="nucleotide sequence ID" value="NZ_AOIA01000024.1"/>
</dbReference>
<dbReference type="EMBL" id="AOIA01000024">
    <property type="protein sequence ID" value="ELY65336.1"/>
    <property type="molecule type" value="Genomic_DNA"/>
</dbReference>
<proteinExistence type="predicted"/>
<accession>L9XV77</accession>
<comment type="caution">
    <text evidence="2">The sequence shown here is derived from an EMBL/GenBank/DDBJ whole genome shotgun (WGS) entry which is preliminary data.</text>
</comment>
<sequence>MRISIPGFDGVYFDTDAESSALALAFTAAGRRAPKPHGYAVQLLPHLWSFDVDLREVPNGHPIQYLHPEGARSLGELSGEGGVRRAGTELERVLRFVWAVNQQVESATGTLIGHEREAHDGVTIEIADGSVGVDGDELETDEFDVDDGGETTIDIEDDPTEQPGDSAEPDHEFGDDSDRDLDEY</sequence>
<feature type="region of interest" description="Disordered" evidence="1">
    <location>
        <begin position="130"/>
        <end position="184"/>
    </location>
</feature>
<evidence type="ECO:0000256" key="1">
    <source>
        <dbReference type="SAM" id="MobiDB-lite"/>
    </source>
</evidence>
<dbReference type="OrthoDB" id="170548at2157"/>
<reference evidence="2 3" key="1">
    <citation type="journal article" date="2014" name="PLoS Genet.">
        <title>Phylogenetically driven sequencing of extremely halophilic archaea reveals strategies for static and dynamic osmo-response.</title>
        <authorList>
            <person name="Becker E.A."/>
            <person name="Seitzer P.M."/>
            <person name="Tritt A."/>
            <person name="Larsen D."/>
            <person name="Krusor M."/>
            <person name="Yao A.I."/>
            <person name="Wu D."/>
            <person name="Madern D."/>
            <person name="Eisen J.A."/>
            <person name="Darling A.E."/>
            <person name="Facciotti M.T."/>
        </authorList>
    </citation>
    <scope>NUCLEOTIDE SEQUENCE [LARGE SCALE GENOMIC DNA]</scope>
    <source>
        <strain evidence="2 3">DSM 18795</strain>
    </source>
</reference>
<dbReference type="AlphaFoldDB" id="L9XV77"/>
<evidence type="ECO:0000313" key="3">
    <source>
        <dbReference type="Proteomes" id="UP000011531"/>
    </source>
</evidence>
<organism evidence="2 3">
    <name type="scientific">Natronococcus jeotgali DSM 18795</name>
    <dbReference type="NCBI Taxonomy" id="1227498"/>
    <lineage>
        <taxon>Archaea</taxon>
        <taxon>Methanobacteriati</taxon>
        <taxon>Methanobacteriota</taxon>
        <taxon>Stenosarchaea group</taxon>
        <taxon>Halobacteria</taxon>
        <taxon>Halobacteriales</taxon>
        <taxon>Natrialbaceae</taxon>
        <taxon>Natronococcus</taxon>
    </lineage>
</organism>
<dbReference type="PATRIC" id="fig|1227498.3.peg.704"/>